<gene>
    <name evidence="7 9" type="primary">tatC</name>
    <name evidence="9" type="ORF">C6V83_13610</name>
</gene>
<keyword evidence="4 7" id="KW-1133">Transmembrane helix</keyword>
<feature type="region of interest" description="Disordered" evidence="8">
    <location>
        <begin position="1"/>
        <end position="24"/>
    </location>
</feature>
<dbReference type="Proteomes" id="UP000239814">
    <property type="component" value="Chromosome"/>
</dbReference>
<comment type="similarity">
    <text evidence="7">Belongs to the TatC family.</text>
</comment>
<feature type="transmembrane region" description="Helical" evidence="7">
    <location>
        <begin position="39"/>
        <end position="57"/>
    </location>
</feature>
<feature type="transmembrane region" description="Helical" evidence="7">
    <location>
        <begin position="176"/>
        <end position="200"/>
    </location>
</feature>
<keyword evidence="7" id="KW-0813">Transport</keyword>
<evidence type="ECO:0000256" key="5">
    <source>
        <dbReference type="ARBA" id="ARBA00023010"/>
    </source>
</evidence>
<feature type="transmembrane region" description="Helical" evidence="7">
    <location>
        <begin position="212"/>
        <end position="230"/>
    </location>
</feature>
<organism evidence="9 10">
    <name type="scientific">Gordonia iterans</name>
    <dbReference type="NCBI Taxonomy" id="1004901"/>
    <lineage>
        <taxon>Bacteria</taxon>
        <taxon>Bacillati</taxon>
        <taxon>Actinomycetota</taxon>
        <taxon>Actinomycetes</taxon>
        <taxon>Mycobacteriales</taxon>
        <taxon>Gordoniaceae</taxon>
        <taxon>Gordonia</taxon>
    </lineage>
</organism>
<reference evidence="9 10" key="1">
    <citation type="submission" date="2018-03" db="EMBL/GenBank/DDBJ databases">
        <title>Characteristics and genome of n-alkane degrading marine bacteria Gordonia iterans isolated from crude oil contaminated in Tae-an, South Korea.</title>
        <authorList>
            <person name="Lee S.-S."/>
            <person name="Kim H."/>
        </authorList>
    </citation>
    <scope>NUCLEOTIDE SEQUENCE [LARGE SCALE GENOMIC DNA]</scope>
    <source>
        <strain evidence="9 10">Co17</strain>
    </source>
</reference>
<dbReference type="GO" id="GO:0043953">
    <property type="term" value="P:protein transport by the Tat complex"/>
    <property type="evidence" value="ECO:0007669"/>
    <property type="project" value="UniProtKB-UniRule"/>
</dbReference>
<evidence type="ECO:0000256" key="6">
    <source>
        <dbReference type="ARBA" id="ARBA00023136"/>
    </source>
</evidence>
<accession>A0A2S0KHL9</accession>
<feature type="transmembrane region" description="Helical" evidence="7">
    <location>
        <begin position="236"/>
        <end position="255"/>
    </location>
</feature>
<dbReference type="NCBIfam" id="TIGR00945">
    <property type="entry name" value="tatC"/>
    <property type="match status" value="1"/>
</dbReference>
<keyword evidence="6 7" id="KW-0472">Membrane</keyword>
<dbReference type="HAMAP" id="MF_00902">
    <property type="entry name" value="TatC"/>
    <property type="match status" value="1"/>
</dbReference>
<proteinExistence type="inferred from homology"/>
<dbReference type="GO" id="GO:0009977">
    <property type="term" value="F:proton motive force dependent protein transmembrane transporter activity"/>
    <property type="evidence" value="ECO:0007669"/>
    <property type="project" value="TreeGrafter"/>
</dbReference>
<evidence type="ECO:0000256" key="3">
    <source>
        <dbReference type="ARBA" id="ARBA00022927"/>
    </source>
</evidence>
<evidence type="ECO:0000313" key="9">
    <source>
        <dbReference type="EMBL" id="AVM01131.1"/>
    </source>
</evidence>
<dbReference type="GO" id="GO:0033281">
    <property type="term" value="C:TAT protein transport complex"/>
    <property type="evidence" value="ECO:0007669"/>
    <property type="project" value="UniProtKB-UniRule"/>
</dbReference>
<name>A0A2S0KHL9_9ACTN</name>
<keyword evidence="3 7" id="KW-0653">Protein transport</keyword>
<feature type="transmembrane region" description="Helical" evidence="7">
    <location>
        <begin position="127"/>
        <end position="149"/>
    </location>
</feature>
<comment type="subunit">
    <text evidence="7">The Tat system comprises two distinct complexes: a TatABC complex, containing multiple copies of TatA, TatB and TatC subunits, and a separate TatA complex, containing only TatA subunits. Substrates initially bind to the TatABC complex, which probably triggers association of the separate TatA complex to form the active translocon.</text>
</comment>
<keyword evidence="10" id="KW-1185">Reference proteome</keyword>
<evidence type="ECO:0000313" key="10">
    <source>
        <dbReference type="Proteomes" id="UP000239814"/>
    </source>
</evidence>
<evidence type="ECO:0000256" key="1">
    <source>
        <dbReference type="ARBA" id="ARBA00004141"/>
    </source>
</evidence>
<keyword evidence="2 7" id="KW-0812">Transmembrane</keyword>
<feature type="transmembrane region" description="Helical" evidence="7">
    <location>
        <begin position="94"/>
        <end position="115"/>
    </location>
</feature>
<dbReference type="PANTHER" id="PTHR30371:SF0">
    <property type="entry name" value="SEC-INDEPENDENT PROTEIN TRANSLOCASE PROTEIN TATC, CHLOROPLASTIC-RELATED"/>
    <property type="match status" value="1"/>
</dbReference>
<dbReference type="KEGG" id="git:C6V83_13610"/>
<dbReference type="RefSeq" id="WP_105942842.1">
    <property type="nucleotide sequence ID" value="NZ_CP027433.1"/>
</dbReference>
<sequence length="262" mass="28155">MTITATRPAESETRSGPEPVASGGAMALPEHLREARVRAVRAAAALLIGLVAGFVFADPILDVLRTPIEQLAESRSASLNYDTVTAAFDLKVRIALFTAVVLSSPVWLTELLAFVSPGLTRREKRYTFGFAAAAVPLFGAGCVFGFLLFPRMVEVLTGIGSEHDSTILTAGYYVDFVMKIVLAMGIAFVLPVFVVALNLMGVVSAATLRRSWRVIVVLIAVFSALVTPAADVLSMFLVAVPMALLFCAAVLITHLHHRRSRR</sequence>
<dbReference type="EMBL" id="CP027433">
    <property type="protein sequence ID" value="AVM01131.1"/>
    <property type="molecule type" value="Genomic_DNA"/>
</dbReference>
<dbReference type="PRINTS" id="PR01840">
    <property type="entry name" value="TATCFAMILY"/>
</dbReference>
<dbReference type="InterPro" id="IPR002033">
    <property type="entry name" value="TatC"/>
</dbReference>
<evidence type="ECO:0000256" key="4">
    <source>
        <dbReference type="ARBA" id="ARBA00022989"/>
    </source>
</evidence>
<comment type="function">
    <text evidence="7">Part of the twin-arginine translocation (Tat) system that transports large folded proteins containing a characteristic twin-arginine motif in their signal peptide across membranes. Together with TatB, TatC is part of a receptor directly interacting with Tat signal peptides.</text>
</comment>
<dbReference type="Pfam" id="PF00902">
    <property type="entry name" value="TatC"/>
    <property type="match status" value="1"/>
</dbReference>
<dbReference type="AlphaFoldDB" id="A0A2S0KHL9"/>
<comment type="subcellular location">
    <subcellularLocation>
        <location evidence="7">Cell membrane</location>
        <topology evidence="7">Multi-pass membrane protein</topology>
    </subcellularLocation>
    <subcellularLocation>
        <location evidence="1">Membrane</location>
        <topology evidence="1">Multi-pass membrane protein</topology>
    </subcellularLocation>
</comment>
<dbReference type="OrthoDB" id="9777044at2"/>
<keyword evidence="5 7" id="KW-0811">Translocation</keyword>
<keyword evidence="7" id="KW-1003">Cell membrane</keyword>
<dbReference type="GO" id="GO:0065002">
    <property type="term" value="P:intracellular protein transmembrane transport"/>
    <property type="evidence" value="ECO:0007669"/>
    <property type="project" value="TreeGrafter"/>
</dbReference>
<evidence type="ECO:0000256" key="7">
    <source>
        <dbReference type="HAMAP-Rule" id="MF_00902"/>
    </source>
</evidence>
<dbReference type="PANTHER" id="PTHR30371">
    <property type="entry name" value="SEC-INDEPENDENT PROTEIN TRANSLOCASE PROTEIN TATC"/>
    <property type="match status" value="1"/>
</dbReference>
<evidence type="ECO:0000256" key="8">
    <source>
        <dbReference type="SAM" id="MobiDB-lite"/>
    </source>
</evidence>
<protein>
    <recommendedName>
        <fullName evidence="7">Sec-independent protein translocase protein TatC</fullName>
    </recommendedName>
</protein>
<evidence type="ECO:0000256" key="2">
    <source>
        <dbReference type="ARBA" id="ARBA00022692"/>
    </source>
</evidence>